<dbReference type="Gene3D" id="1.10.10.1110">
    <property type="entry name" value="Methyltransferase PG1098, N-terminal domain"/>
    <property type="match status" value="1"/>
</dbReference>
<keyword evidence="3" id="KW-0489">Methyltransferase</keyword>
<evidence type="ECO:0000313" key="4">
    <source>
        <dbReference type="Proteomes" id="UP000323324"/>
    </source>
</evidence>
<evidence type="ECO:0000259" key="2">
    <source>
        <dbReference type="Pfam" id="PF22013"/>
    </source>
</evidence>
<evidence type="ECO:0000259" key="1">
    <source>
        <dbReference type="Pfam" id="PF18096"/>
    </source>
</evidence>
<dbReference type="AlphaFoldDB" id="A0A8H2QEX2"/>
<accession>A0A8H2QEX2</accession>
<comment type="caution">
    <text evidence="3">The sequence shown here is derived from an EMBL/GenBank/DDBJ whole genome shotgun (WGS) entry which is preliminary data.</text>
</comment>
<keyword evidence="4" id="KW-1185">Reference proteome</keyword>
<feature type="domain" description="PG-1098 ferredoxin-like" evidence="2">
    <location>
        <begin position="279"/>
        <end position="321"/>
    </location>
</feature>
<dbReference type="Pfam" id="PF18096">
    <property type="entry name" value="Thump_like"/>
    <property type="match status" value="1"/>
</dbReference>
<keyword evidence="3" id="KW-0808">Transferase</keyword>
<gene>
    <name evidence="3" type="ORF">ES676_04435</name>
</gene>
<feature type="domain" description="THUMP-like" evidence="1">
    <location>
        <begin position="322"/>
        <end position="392"/>
    </location>
</feature>
<dbReference type="Gene3D" id="3.40.50.150">
    <property type="entry name" value="Vaccinia Virus protein VP39"/>
    <property type="match status" value="1"/>
</dbReference>
<dbReference type="Proteomes" id="UP000323324">
    <property type="component" value="Unassembled WGS sequence"/>
</dbReference>
<dbReference type="RefSeq" id="WP_148368837.1">
    <property type="nucleotide sequence ID" value="NZ_VSKM01000004.1"/>
</dbReference>
<dbReference type="GO" id="GO:0008168">
    <property type="term" value="F:methyltransferase activity"/>
    <property type="evidence" value="ECO:0007669"/>
    <property type="project" value="UniProtKB-KW"/>
</dbReference>
<dbReference type="InterPro" id="IPR054168">
    <property type="entry name" value="PG_1098_Fer"/>
</dbReference>
<dbReference type="InterPro" id="IPR029063">
    <property type="entry name" value="SAM-dependent_MTases_sf"/>
</dbReference>
<proteinExistence type="predicted"/>
<dbReference type="Pfam" id="PF22013">
    <property type="entry name" value="PG_1098_Fer"/>
    <property type="match status" value="1"/>
</dbReference>
<sequence length="395" mass="45205">MNISILNTKNQEFINNNLNSNITSLLLKEVKNTSFEIKELIAQIEAKKKAEKKLPTWFLAENIYYPNKLNIEQTSSEATALFKSHLLSGHSLIDVTGGFGVDCYYFSKRFKHVTHCEINTSLSHIVKHNYNVLKADNINCEQTDGIAYLKNNTTKYTAIYVDPSRRNDSKGKVFMLSDCLPNIPEHLALLFNRTENILIKTSPLLDLSIGINELRHVKTIYCVALNNEVKELLWVLEKDYEGTIEIETINIMKAKPHTFNFILQDEALITVEYSAPLTYLYEPNAAILKSGAFNSVANQLQLKKLHKHSHLYTSAHLIDFPGRSFKIETVLDYNLKQFKRVFKEKKANVTTRNFPDSVSTIRNKLKLSDGGEDYLFFTTNDNNKKIIILCKKITA</sequence>
<protein>
    <submittedName>
        <fullName evidence="3">Class I SAM-dependent methyltransferase</fullName>
    </submittedName>
</protein>
<organism evidence="3 4">
    <name type="scientific">Bizionia saleffrena</name>
    <dbReference type="NCBI Taxonomy" id="291189"/>
    <lineage>
        <taxon>Bacteria</taxon>
        <taxon>Pseudomonadati</taxon>
        <taxon>Bacteroidota</taxon>
        <taxon>Flavobacteriia</taxon>
        <taxon>Flavobacteriales</taxon>
        <taxon>Flavobacteriaceae</taxon>
        <taxon>Bizionia</taxon>
    </lineage>
</organism>
<dbReference type="InterPro" id="IPR041497">
    <property type="entry name" value="Thump-like"/>
</dbReference>
<dbReference type="SUPFAM" id="SSF53335">
    <property type="entry name" value="S-adenosyl-L-methionine-dependent methyltransferases"/>
    <property type="match status" value="1"/>
</dbReference>
<dbReference type="EMBL" id="VSKM01000004">
    <property type="protein sequence ID" value="TYB76600.1"/>
    <property type="molecule type" value="Genomic_DNA"/>
</dbReference>
<reference evidence="3 4" key="1">
    <citation type="submission" date="2019-08" db="EMBL/GenBank/DDBJ databases">
        <title>Genomes of Antarctic Bizionia species.</title>
        <authorList>
            <person name="Bowman J.P."/>
        </authorList>
    </citation>
    <scope>NUCLEOTIDE SEQUENCE [LARGE SCALE GENOMIC DNA]</scope>
    <source>
        <strain evidence="3 4">HFD</strain>
    </source>
</reference>
<evidence type="ECO:0000313" key="3">
    <source>
        <dbReference type="EMBL" id="TYB76600.1"/>
    </source>
</evidence>
<dbReference type="GO" id="GO:0032259">
    <property type="term" value="P:methylation"/>
    <property type="evidence" value="ECO:0007669"/>
    <property type="project" value="UniProtKB-KW"/>
</dbReference>
<name>A0A8H2QEX2_9FLAO</name>